<evidence type="ECO:0000313" key="1">
    <source>
        <dbReference type="EMBL" id="NMO79519.1"/>
    </source>
</evidence>
<name>A0A7Y0PQG6_9BACI</name>
<evidence type="ECO:0000313" key="2">
    <source>
        <dbReference type="Proteomes" id="UP000588491"/>
    </source>
</evidence>
<protein>
    <submittedName>
        <fullName evidence="1">Uncharacterized protein</fullName>
    </submittedName>
</protein>
<dbReference type="EMBL" id="JABBPK010000001">
    <property type="protein sequence ID" value="NMO79519.1"/>
    <property type="molecule type" value="Genomic_DNA"/>
</dbReference>
<keyword evidence="2" id="KW-1185">Reference proteome</keyword>
<comment type="caution">
    <text evidence="1">The sequence shown here is derived from an EMBL/GenBank/DDBJ whole genome shotgun (WGS) entry which is preliminary data.</text>
</comment>
<sequence>MDISQTSDLSANSSWISAKLLIYQPILHKYQPNPQFISQFFTNISQTHNLSANSSQISAKPTIYQPILHKYQPTPTPYA</sequence>
<accession>A0A7Y0PQG6</accession>
<proteinExistence type="predicted"/>
<dbReference type="Proteomes" id="UP000588491">
    <property type="component" value="Unassembled WGS sequence"/>
</dbReference>
<reference evidence="1 2" key="1">
    <citation type="submission" date="2020-04" db="EMBL/GenBank/DDBJ databases">
        <title>Bacillus sp. UniB3 isolated from commercial digestive syrup.</title>
        <authorList>
            <person name="Thorat V."/>
            <person name="Kirdat K."/>
            <person name="Tiwarekar B."/>
            <person name="Yadav A."/>
        </authorList>
    </citation>
    <scope>NUCLEOTIDE SEQUENCE [LARGE SCALE GENOMIC DNA]</scope>
    <source>
        <strain evidence="1 2">UniB3</strain>
    </source>
</reference>
<organism evidence="1 2">
    <name type="scientific">Niallia alba</name>
    <dbReference type="NCBI Taxonomy" id="2729105"/>
    <lineage>
        <taxon>Bacteria</taxon>
        <taxon>Bacillati</taxon>
        <taxon>Bacillota</taxon>
        <taxon>Bacilli</taxon>
        <taxon>Bacillales</taxon>
        <taxon>Bacillaceae</taxon>
        <taxon>Niallia</taxon>
    </lineage>
</organism>
<gene>
    <name evidence="1" type="ORF">HHU08_21530</name>
</gene>
<dbReference type="AlphaFoldDB" id="A0A7Y0PQG6"/>